<name>A0A9Q7K3H0_9ENTR</name>
<gene>
    <name evidence="8" type="ORF">EKN29_14420</name>
</gene>
<organism evidence="8 9">
    <name type="scientific">Enterobacter mori</name>
    <dbReference type="NCBI Taxonomy" id="539813"/>
    <lineage>
        <taxon>Bacteria</taxon>
        <taxon>Pseudomonadati</taxon>
        <taxon>Pseudomonadota</taxon>
        <taxon>Gammaproteobacteria</taxon>
        <taxon>Enterobacterales</taxon>
        <taxon>Enterobacteriaceae</taxon>
        <taxon>Enterobacter</taxon>
    </lineage>
</organism>
<evidence type="ECO:0000256" key="7">
    <source>
        <dbReference type="SAM" id="Phobius"/>
    </source>
</evidence>
<evidence type="ECO:0000256" key="6">
    <source>
        <dbReference type="ARBA" id="ARBA00049738"/>
    </source>
</evidence>
<feature type="transmembrane region" description="Helical" evidence="7">
    <location>
        <begin position="7"/>
        <end position="28"/>
    </location>
</feature>
<proteinExistence type="predicted"/>
<evidence type="ECO:0000256" key="1">
    <source>
        <dbReference type="ARBA" id="ARBA00004651"/>
    </source>
</evidence>
<dbReference type="InterPro" id="IPR050833">
    <property type="entry name" value="Poly_Biosynth_Transport"/>
</dbReference>
<comment type="subcellular location">
    <subcellularLocation>
        <location evidence="1">Cell membrane</location>
        <topology evidence="1">Multi-pass membrane protein</topology>
    </subcellularLocation>
</comment>
<dbReference type="EMBL" id="RXPP01000014">
    <property type="protein sequence ID" value="RTQ23621.1"/>
    <property type="molecule type" value="Genomic_DNA"/>
</dbReference>
<feature type="transmembrane region" description="Helical" evidence="7">
    <location>
        <begin position="294"/>
        <end position="313"/>
    </location>
</feature>
<evidence type="ECO:0000313" key="9">
    <source>
        <dbReference type="Proteomes" id="UP000282263"/>
    </source>
</evidence>
<keyword evidence="5 7" id="KW-0472">Membrane</keyword>
<feature type="transmembrane region" description="Helical" evidence="7">
    <location>
        <begin position="78"/>
        <end position="99"/>
    </location>
</feature>
<feature type="transmembrane region" description="Helical" evidence="7">
    <location>
        <begin position="169"/>
        <end position="191"/>
    </location>
</feature>
<sequence>MSFIKNVSWVGAGTISSIVISIVSVPLILKSYSITHVSYFLFLWTILGVVNLSDCGVSRGVSKFISNKKDAKKIFKIAYTYLLVVLVLLFLIYSVWQHFGNGYNLDIMPRYVQMLGLLIILASFVTFPLSGYIEGVGGFKESSIAKNIGNMITYGMPVVLAQYNVSIDYVLASSVLLSRLTLLLLLLTYALKNSTKNNSDTNEHAHCSAREFYSFSFSVGIASLLGIAFLYWDRFLALKYYSGIELVNYVAFSEMVIKSYAIPGILAGVIFQYFSSGAYHHIRGKLVKFFNLKIYLAISISISILFVLALIIFNEILFSALFSVGIDEKLKVIFYIISFFTALNCFTMLVMTIGQALGNHKRILFIQTLTLPVFAIASFILIKCQLPELSFFVWFLRIPTMLISILNLNDKKLSETV</sequence>
<feature type="transmembrane region" description="Helical" evidence="7">
    <location>
        <begin position="34"/>
        <end position="57"/>
    </location>
</feature>
<protein>
    <recommendedName>
        <fullName evidence="6">Putative O-antigen transporter</fullName>
    </recommendedName>
</protein>
<feature type="transmembrane region" description="Helical" evidence="7">
    <location>
        <begin position="144"/>
        <end position="163"/>
    </location>
</feature>
<evidence type="ECO:0000256" key="2">
    <source>
        <dbReference type="ARBA" id="ARBA00022475"/>
    </source>
</evidence>
<reference evidence="8 9" key="1">
    <citation type="submission" date="2018-12" db="EMBL/GenBank/DDBJ databases">
        <title>The Batch Genome Submission of Enterobacter spp. strains.</title>
        <authorList>
            <person name="Wei L."/>
            <person name="Wu W."/>
            <person name="Lin J."/>
            <person name="Zhang X."/>
            <person name="Feng Y."/>
            <person name="Zong Z."/>
        </authorList>
    </citation>
    <scope>NUCLEOTIDE SEQUENCE [LARGE SCALE GENOMIC DNA]</scope>
    <source>
        <strain evidence="8 9">SCEM020047</strain>
    </source>
</reference>
<feature type="transmembrane region" description="Helical" evidence="7">
    <location>
        <begin position="389"/>
        <end position="408"/>
    </location>
</feature>
<keyword evidence="4 7" id="KW-1133">Transmembrane helix</keyword>
<evidence type="ECO:0000256" key="3">
    <source>
        <dbReference type="ARBA" id="ARBA00022692"/>
    </source>
</evidence>
<evidence type="ECO:0000313" key="8">
    <source>
        <dbReference type="EMBL" id="RTQ23621.1"/>
    </source>
</evidence>
<dbReference type="AlphaFoldDB" id="A0A9Q7K3H0"/>
<feature type="transmembrane region" description="Helical" evidence="7">
    <location>
        <begin position="363"/>
        <end position="383"/>
    </location>
</feature>
<evidence type="ECO:0000256" key="5">
    <source>
        <dbReference type="ARBA" id="ARBA00023136"/>
    </source>
</evidence>
<evidence type="ECO:0000256" key="4">
    <source>
        <dbReference type="ARBA" id="ARBA00022989"/>
    </source>
</evidence>
<feature type="transmembrane region" description="Helical" evidence="7">
    <location>
        <begin position="260"/>
        <end position="282"/>
    </location>
</feature>
<dbReference type="PANTHER" id="PTHR30250:SF11">
    <property type="entry name" value="O-ANTIGEN TRANSPORTER-RELATED"/>
    <property type="match status" value="1"/>
</dbReference>
<dbReference type="PANTHER" id="PTHR30250">
    <property type="entry name" value="PST FAMILY PREDICTED COLANIC ACID TRANSPORTER"/>
    <property type="match status" value="1"/>
</dbReference>
<keyword evidence="3 7" id="KW-0812">Transmembrane</keyword>
<feature type="transmembrane region" description="Helical" evidence="7">
    <location>
        <begin position="333"/>
        <end position="351"/>
    </location>
</feature>
<feature type="transmembrane region" description="Helical" evidence="7">
    <location>
        <begin position="212"/>
        <end position="232"/>
    </location>
</feature>
<comment type="caution">
    <text evidence="8">The sequence shown here is derived from an EMBL/GenBank/DDBJ whole genome shotgun (WGS) entry which is preliminary data.</text>
</comment>
<dbReference type="Proteomes" id="UP000282263">
    <property type="component" value="Unassembled WGS sequence"/>
</dbReference>
<keyword evidence="2" id="KW-1003">Cell membrane</keyword>
<dbReference type="GO" id="GO:0005886">
    <property type="term" value="C:plasma membrane"/>
    <property type="evidence" value="ECO:0007669"/>
    <property type="project" value="UniProtKB-SubCell"/>
</dbReference>
<dbReference type="RefSeq" id="WP_126816541.1">
    <property type="nucleotide sequence ID" value="NZ_JAJHUL010000002.1"/>
</dbReference>
<accession>A0A9Q7K3H0</accession>
<feature type="transmembrane region" description="Helical" evidence="7">
    <location>
        <begin position="111"/>
        <end position="132"/>
    </location>
</feature>